<feature type="non-terminal residue" evidence="2">
    <location>
        <position position="678"/>
    </location>
</feature>
<dbReference type="InterPro" id="IPR027417">
    <property type="entry name" value="P-loop_NTPase"/>
</dbReference>
<protein>
    <recommendedName>
        <fullName evidence="1">NB-ARC domain-containing protein</fullName>
    </recommendedName>
</protein>
<accession>A0A2T2N047</accession>
<dbReference type="PANTHER" id="PTHR35205">
    <property type="entry name" value="NB-ARC AND TPR DOMAIN PROTEIN"/>
    <property type="match status" value="1"/>
</dbReference>
<dbReference type="Gene3D" id="3.40.50.300">
    <property type="entry name" value="P-loop containing nucleotide triphosphate hydrolases"/>
    <property type="match status" value="1"/>
</dbReference>
<keyword evidence="3" id="KW-1185">Reference proteome</keyword>
<dbReference type="InterPro" id="IPR002182">
    <property type="entry name" value="NB-ARC"/>
</dbReference>
<sequence>MEALLSSKYGCSYPCRGNLAHSALILAHKNKAYNHVSEHTKSVFFLGTPHRGSSFSTWGSIAARVLQPLGSNPALLQDVEYDSLSLLELHEEFEHVVSEKLRVINFFEQRKTRLLRVWFFQWEEFCVREQSATYGRVENIGLAVDHYGLNKFASKDGNYRQILGKLVKIITPIVSHQPVGLFAVPVSTVGTYTERDRLSAEVEEKLRVRHQNASVPHALAIHGLGGAGKTQLALKYAESHRTEYNLILWIDARDEESVRLSYERCASELELPVDCGATQSAKLADAPAVQAVLRWLRGRKDTDDRWLVIFDNVDDLSWGIKGVLPRGSQGSIITTSQDRLSWKLVDGGCEKVHVDVMEPTEARHLLLRHLNIDLDPVPEKVLEDCDKIVKQLGYLALAIDLAGAYIDNEADQRQALGQYLADYEKHRDDLLQSEQFRGLSASDKTVWTVWNTTLERIERTGKDRRPGMLLAFLARFRSGAVEDEVFRLASLALAAADQEVRDEEAELPPWLSTLLASDKNGWDDFYYRQTCDMLVRYSLIQRTQGRWGGVSMHGLVQWRASKFEQEMAWDCWHVVIIAAACWRVSSDKEKLDFRRYIVTHIPNVGRGRLSEMGFGEEGMVPVWKAAREVYFEEGWWSEAEELDMQVMETCKTKLGDDHPNTLASMNNLASTYRNQGRW</sequence>
<dbReference type="SUPFAM" id="SSF52540">
    <property type="entry name" value="P-loop containing nucleoside triphosphate hydrolases"/>
    <property type="match status" value="1"/>
</dbReference>
<evidence type="ECO:0000313" key="2">
    <source>
        <dbReference type="EMBL" id="PSN58825.1"/>
    </source>
</evidence>
<dbReference type="STRING" id="1448308.A0A2T2N047"/>
<dbReference type="Pfam" id="PF13424">
    <property type="entry name" value="TPR_12"/>
    <property type="match status" value="1"/>
</dbReference>
<dbReference type="OrthoDB" id="5086500at2759"/>
<reference evidence="2 3" key="1">
    <citation type="journal article" date="2018" name="Front. Microbiol.">
        <title>Genome-Wide Analysis of Corynespora cassiicola Leaf Fall Disease Putative Effectors.</title>
        <authorList>
            <person name="Lopez D."/>
            <person name="Ribeiro S."/>
            <person name="Label P."/>
            <person name="Fumanal B."/>
            <person name="Venisse J.S."/>
            <person name="Kohler A."/>
            <person name="de Oliveira R.R."/>
            <person name="Labutti K."/>
            <person name="Lipzen A."/>
            <person name="Lail K."/>
            <person name="Bauer D."/>
            <person name="Ohm R.A."/>
            <person name="Barry K.W."/>
            <person name="Spatafora J."/>
            <person name="Grigoriev I.V."/>
            <person name="Martin F.M."/>
            <person name="Pujade-Renaud V."/>
        </authorList>
    </citation>
    <scope>NUCLEOTIDE SEQUENCE [LARGE SCALE GENOMIC DNA]</scope>
    <source>
        <strain evidence="2 3">Philippines</strain>
    </source>
</reference>
<evidence type="ECO:0000259" key="1">
    <source>
        <dbReference type="Pfam" id="PF00931"/>
    </source>
</evidence>
<dbReference type="GO" id="GO:0043531">
    <property type="term" value="F:ADP binding"/>
    <property type="evidence" value="ECO:0007669"/>
    <property type="project" value="InterPro"/>
</dbReference>
<dbReference type="Pfam" id="PF00931">
    <property type="entry name" value="NB-ARC"/>
    <property type="match status" value="1"/>
</dbReference>
<organism evidence="2 3">
    <name type="scientific">Corynespora cassiicola Philippines</name>
    <dbReference type="NCBI Taxonomy" id="1448308"/>
    <lineage>
        <taxon>Eukaryota</taxon>
        <taxon>Fungi</taxon>
        <taxon>Dikarya</taxon>
        <taxon>Ascomycota</taxon>
        <taxon>Pezizomycotina</taxon>
        <taxon>Dothideomycetes</taxon>
        <taxon>Pleosporomycetidae</taxon>
        <taxon>Pleosporales</taxon>
        <taxon>Corynesporascaceae</taxon>
        <taxon>Corynespora</taxon>
    </lineage>
</organism>
<dbReference type="Gene3D" id="1.25.40.10">
    <property type="entry name" value="Tetratricopeptide repeat domain"/>
    <property type="match status" value="1"/>
</dbReference>
<feature type="domain" description="NB-ARC" evidence="1">
    <location>
        <begin position="214"/>
        <end position="366"/>
    </location>
</feature>
<name>A0A2T2N047_CORCC</name>
<dbReference type="AlphaFoldDB" id="A0A2T2N047"/>
<dbReference type="InterPro" id="IPR011990">
    <property type="entry name" value="TPR-like_helical_dom_sf"/>
</dbReference>
<dbReference type="PANTHER" id="PTHR35205:SF1">
    <property type="entry name" value="ZU5 DOMAIN-CONTAINING PROTEIN"/>
    <property type="match status" value="1"/>
</dbReference>
<gene>
    <name evidence="2" type="ORF">BS50DRAFT_344404</name>
</gene>
<dbReference type="EMBL" id="KZ678191">
    <property type="protein sequence ID" value="PSN58825.1"/>
    <property type="molecule type" value="Genomic_DNA"/>
</dbReference>
<dbReference type="Proteomes" id="UP000240883">
    <property type="component" value="Unassembled WGS sequence"/>
</dbReference>
<evidence type="ECO:0000313" key="3">
    <source>
        <dbReference type="Proteomes" id="UP000240883"/>
    </source>
</evidence>
<proteinExistence type="predicted"/>